<dbReference type="GO" id="GO:0006354">
    <property type="term" value="P:DNA-templated transcription elongation"/>
    <property type="evidence" value="ECO:0007669"/>
    <property type="project" value="TreeGrafter"/>
</dbReference>
<dbReference type="InterPro" id="IPR023459">
    <property type="entry name" value="Tscrpt_elong_fac_GreA/B_fam"/>
</dbReference>
<dbReference type="KEGG" id="vin:AKJ08_0519"/>
<sequence>MPTERKIYVTTHDMKRLLALLEGTASVRNAEAAEALESELASAVVVAPDKIPDNVVTMNSRVRFQDEETGQEREITLVYPKDADPQQGKISILAPVGAALIGLSVGQSVDWPLPGGRLKRLKIVEVLFQPEAAGQPDL</sequence>
<dbReference type="PANTHER" id="PTHR30437">
    <property type="entry name" value="TRANSCRIPTION ELONGATION FACTOR GREA"/>
    <property type="match status" value="1"/>
</dbReference>
<dbReference type="PIRSF" id="PIRSF006092">
    <property type="entry name" value="GreA_GreB"/>
    <property type="match status" value="1"/>
</dbReference>
<dbReference type="PANTHER" id="PTHR30437:SF5">
    <property type="entry name" value="REGULATOR OF NUCLEOSIDE DIPHOSPHATE KINASE"/>
    <property type="match status" value="1"/>
</dbReference>
<feature type="domain" description="Regulator of nucleoside diphosphate kinase N-terminal" evidence="2">
    <location>
        <begin position="5"/>
        <end position="46"/>
    </location>
</feature>
<dbReference type="PATRIC" id="fig|1391653.3.peg.537"/>
<dbReference type="Proteomes" id="UP000055590">
    <property type="component" value="Chromosome"/>
</dbReference>
<dbReference type="InterPro" id="IPR029462">
    <property type="entry name" value="Rnk_N"/>
</dbReference>
<dbReference type="InterPro" id="IPR001437">
    <property type="entry name" value="Tscrpt_elong_fac_GreA/B_C"/>
</dbReference>
<dbReference type="Gene3D" id="1.10.286.20">
    <property type="match status" value="1"/>
</dbReference>
<dbReference type="OrthoDB" id="192847at2"/>
<evidence type="ECO:0000313" key="3">
    <source>
        <dbReference type="EMBL" id="AKU90132.1"/>
    </source>
</evidence>
<dbReference type="SUPFAM" id="SSF54534">
    <property type="entry name" value="FKBP-like"/>
    <property type="match status" value="1"/>
</dbReference>
<proteinExistence type="predicted"/>
<dbReference type="Pfam" id="PF01272">
    <property type="entry name" value="GreA_GreB"/>
    <property type="match status" value="1"/>
</dbReference>
<dbReference type="EMBL" id="CP012332">
    <property type="protein sequence ID" value="AKU90132.1"/>
    <property type="molecule type" value="Genomic_DNA"/>
</dbReference>
<dbReference type="AlphaFoldDB" id="A0A0K1P9E2"/>
<reference evidence="3 4" key="1">
    <citation type="submission" date="2015-08" db="EMBL/GenBank/DDBJ databases">
        <authorList>
            <person name="Babu N.S."/>
            <person name="Beckwith C.J."/>
            <person name="Beseler K.G."/>
            <person name="Brison A."/>
            <person name="Carone J.V."/>
            <person name="Caskin T.P."/>
            <person name="Diamond M."/>
            <person name="Durham M.E."/>
            <person name="Foxe J.M."/>
            <person name="Go M."/>
            <person name="Henderson B.A."/>
            <person name="Jones I.B."/>
            <person name="McGettigan J.A."/>
            <person name="Micheletti S.J."/>
            <person name="Nasrallah M.E."/>
            <person name="Ortiz D."/>
            <person name="Piller C.R."/>
            <person name="Privatt S.R."/>
            <person name="Schneider S.L."/>
            <person name="Sharp S."/>
            <person name="Smith T.C."/>
            <person name="Stanton J.D."/>
            <person name="Ullery H.E."/>
            <person name="Wilson R.J."/>
            <person name="Serrano M.G."/>
            <person name="Buck G."/>
            <person name="Lee V."/>
            <person name="Wang Y."/>
            <person name="Carvalho R."/>
            <person name="Voegtly L."/>
            <person name="Shi R."/>
            <person name="Duckworth R."/>
            <person name="Johnson A."/>
            <person name="Loviza R."/>
            <person name="Walstead R."/>
            <person name="Shah Z."/>
            <person name="Kiflezghi M."/>
            <person name="Wade K."/>
            <person name="Ball S.L."/>
            <person name="Bradley K.W."/>
            <person name="Asai D.J."/>
            <person name="Bowman C.A."/>
            <person name="Russell D.A."/>
            <person name="Pope W.H."/>
            <person name="Jacobs-Sera D."/>
            <person name="Hendrix R.W."/>
            <person name="Hatfull G.F."/>
        </authorList>
    </citation>
    <scope>NUCLEOTIDE SEQUENCE [LARGE SCALE GENOMIC DNA]</scope>
    <source>
        <strain evidence="3 4">DSM 27710</strain>
    </source>
</reference>
<dbReference type="NCBIfam" id="NF004396">
    <property type="entry name" value="PRK05753.1"/>
    <property type="match status" value="1"/>
</dbReference>
<protein>
    <submittedName>
        <fullName evidence="3">Regulator of nucleoside diphosphate kinase</fullName>
    </submittedName>
</protein>
<evidence type="ECO:0000259" key="2">
    <source>
        <dbReference type="Pfam" id="PF14760"/>
    </source>
</evidence>
<dbReference type="GO" id="GO:0016301">
    <property type="term" value="F:kinase activity"/>
    <property type="evidence" value="ECO:0007669"/>
    <property type="project" value="UniProtKB-KW"/>
</dbReference>
<accession>A0A0K1P9E2</accession>
<dbReference type="InterPro" id="IPR036953">
    <property type="entry name" value="GreA/GreB_C_sf"/>
</dbReference>
<dbReference type="STRING" id="1391653.AKJ08_0519"/>
<gene>
    <name evidence="3" type="ORF">AKJ08_0519</name>
</gene>
<dbReference type="Pfam" id="PF14760">
    <property type="entry name" value="Rnk_N"/>
    <property type="match status" value="1"/>
</dbReference>
<dbReference type="GO" id="GO:0003677">
    <property type="term" value="F:DNA binding"/>
    <property type="evidence" value="ECO:0007669"/>
    <property type="project" value="InterPro"/>
</dbReference>
<keyword evidence="4" id="KW-1185">Reference proteome</keyword>
<evidence type="ECO:0000313" key="4">
    <source>
        <dbReference type="Proteomes" id="UP000055590"/>
    </source>
</evidence>
<feature type="domain" description="Transcription elongation factor GreA/GreB C-terminal" evidence="1">
    <location>
        <begin position="52"/>
        <end position="126"/>
    </location>
</feature>
<dbReference type="GO" id="GO:0070063">
    <property type="term" value="F:RNA polymerase binding"/>
    <property type="evidence" value="ECO:0007669"/>
    <property type="project" value="InterPro"/>
</dbReference>
<name>A0A0K1P9E2_9BACT</name>
<organism evidence="3 4">
    <name type="scientific">Vulgatibacter incomptus</name>
    <dbReference type="NCBI Taxonomy" id="1391653"/>
    <lineage>
        <taxon>Bacteria</taxon>
        <taxon>Pseudomonadati</taxon>
        <taxon>Myxococcota</taxon>
        <taxon>Myxococcia</taxon>
        <taxon>Myxococcales</taxon>
        <taxon>Cystobacterineae</taxon>
        <taxon>Vulgatibacteraceae</taxon>
        <taxon>Vulgatibacter</taxon>
    </lineage>
</organism>
<dbReference type="FunFam" id="3.10.50.30:FF:000002">
    <property type="entry name" value="Regulator of nucleoside diphosphate kinase"/>
    <property type="match status" value="1"/>
</dbReference>
<keyword evidence="3" id="KW-0418">Kinase</keyword>
<dbReference type="Gene3D" id="3.10.50.30">
    <property type="entry name" value="Transcription elongation factor, GreA/GreB, C-terminal domain"/>
    <property type="match status" value="1"/>
</dbReference>
<dbReference type="GO" id="GO:0032784">
    <property type="term" value="P:regulation of DNA-templated transcription elongation"/>
    <property type="evidence" value="ECO:0007669"/>
    <property type="project" value="InterPro"/>
</dbReference>
<evidence type="ECO:0000259" key="1">
    <source>
        <dbReference type="Pfam" id="PF01272"/>
    </source>
</evidence>
<keyword evidence="3" id="KW-0808">Transferase</keyword>